<sequence>MSMSQIKHWPMGALSVCFCKTDLRNQKKKKAPASIANKKGLDTHINITDWSSSKMYLVGGMQNASSSKGEYDKYAKEMKALTRLCGDIITEEELRQALEDNNGNISMVIEQISRLLVHGVFIYLLLLSGYIYAYTYICIAKVGASGKSDSRVGVIFFCFLSFVFVSLSLSLSVSGQRVSYVTQQSDNDKAEYIARTMSEGSREMEGKNDRLHKEQEREEVGETKPGINLQGYCTNGNCLAAKGKLLVWVNIGFEAVSFTSDKALYCCPDCRESTVGSIVKAIQHATSLEDLRERSENAMNSVEITNLVTKLQKYEITV</sequence>
<dbReference type="AlphaFoldDB" id="X6MQ44"/>
<keyword evidence="4" id="KW-1185">Reference proteome</keyword>
<organism evidence="3 4">
    <name type="scientific">Reticulomyxa filosa</name>
    <dbReference type="NCBI Taxonomy" id="46433"/>
    <lineage>
        <taxon>Eukaryota</taxon>
        <taxon>Sar</taxon>
        <taxon>Rhizaria</taxon>
        <taxon>Retaria</taxon>
        <taxon>Foraminifera</taxon>
        <taxon>Monothalamids</taxon>
        <taxon>Reticulomyxidae</taxon>
        <taxon>Reticulomyxa</taxon>
    </lineage>
</organism>
<keyword evidence="2" id="KW-0812">Transmembrane</keyword>
<protein>
    <submittedName>
        <fullName evidence="3">Uncharacterized protein</fullName>
    </submittedName>
</protein>
<comment type="caution">
    <text evidence="3">The sequence shown here is derived from an EMBL/GenBank/DDBJ whole genome shotgun (WGS) entry which is preliminary data.</text>
</comment>
<feature type="region of interest" description="Disordered" evidence="1">
    <location>
        <begin position="199"/>
        <end position="220"/>
    </location>
</feature>
<feature type="non-terminal residue" evidence="3">
    <location>
        <position position="318"/>
    </location>
</feature>
<accession>X6MQ44</accession>
<evidence type="ECO:0000256" key="2">
    <source>
        <dbReference type="SAM" id="Phobius"/>
    </source>
</evidence>
<evidence type="ECO:0000256" key="1">
    <source>
        <dbReference type="SAM" id="MobiDB-lite"/>
    </source>
</evidence>
<keyword evidence="2" id="KW-0472">Membrane</keyword>
<evidence type="ECO:0000313" key="3">
    <source>
        <dbReference type="EMBL" id="ETO16128.1"/>
    </source>
</evidence>
<feature type="transmembrane region" description="Helical" evidence="2">
    <location>
        <begin position="154"/>
        <end position="173"/>
    </location>
</feature>
<proteinExistence type="predicted"/>
<evidence type="ECO:0000313" key="4">
    <source>
        <dbReference type="Proteomes" id="UP000023152"/>
    </source>
</evidence>
<dbReference type="EMBL" id="ASPP01018543">
    <property type="protein sequence ID" value="ETO16128.1"/>
    <property type="molecule type" value="Genomic_DNA"/>
</dbReference>
<reference evidence="3 4" key="1">
    <citation type="journal article" date="2013" name="Curr. Biol.">
        <title>The Genome of the Foraminiferan Reticulomyxa filosa.</title>
        <authorList>
            <person name="Glockner G."/>
            <person name="Hulsmann N."/>
            <person name="Schleicher M."/>
            <person name="Noegel A.A."/>
            <person name="Eichinger L."/>
            <person name="Gallinger C."/>
            <person name="Pawlowski J."/>
            <person name="Sierra R."/>
            <person name="Euteneuer U."/>
            <person name="Pillet L."/>
            <person name="Moustafa A."/>
            <person name="Platzer M."/>
            <person name="Groth M."/>
            <person name="Szafranski K."/>
            <person name="Schliwa M."/>
        </authorList>
    </citation>
    <scope>NUCLEOTIDE SEQUENCE [LARGE SCALE GENOMIC DNA]</scope>
</reference>
<keyword evidence="2" id="KW-1133">Transmembrane helix</keyword>
<feature type="compositionally biased region" description="Basic and acidic residues" evidence="1">
    <location>
        <begin position="200"/>
        <end position="220"/>
    </location>
</feature>
<name>X6MQ44_RETFI</name>
<dbReference type="Proteomes" id="UP000023152">
    <property type="component" value="Unassembled WGS sequence"/>
</dbReference>
<feature type="transmembrane region" description="Helical" evidence="2">
    <location>
        <begin position="115"/>
        <end position="134"/>
    </location>
</feature>
<gene>
    <name evidence="3" type="ORF">RFI_21227</name>
</gene>